<evidence type="ECO:0000259" key="1">
    <source>
        <dbReference type="Pfam" id="PF00534"/>
    </source>
</evidence>
<evidence type="ECO:0000313" key="4">
    <source>
        <dbReference type="Proteomes" id="UP000217076"/>
    </source>
</evidence>
<reference evidence="4" key="1">
    <citation type="submission" date="2016-10" db="EMBL/GenBank/DDBJ databases">
        <authorList>
            <person name="Varghese N."/>
            <person name="Submissions S."/>
        </authorList>
    </citation>
    <scope>NUCLEOTIDE SEQUENCE [LARGE SCALE GENOMIC DNA]</scope>
    <source>
        <strain evidence="4">930I</strain>
    </source>
</reference>
<dbReference type="Pfam" id="PF00534">
    <property type="entry name" value="Glycos_transf_1"/>
    <property type="match status" value="1"/>
</dbReference>
<dbReference type="PANTHER" id="PTHR12526">
    <property type="entry name" value="GLYCOSYLTRANSFERASE"/>
    <property type="match status" value="1"/>
</dbReference>
<dbReference type="InterPro" id="IPR028098">
    <property type="entry name" value="Glyco_trans_4-like_N"/>
</dbReference>
<feature type="domain" description="Glycosyl transferase family 1" evidence="1">
    <location>
        <begin position="215"/>
        <end position="380"/>
    </location>
</feature>
<evidence type="ECO:0000259" key="2">
    <source>
        <dbReference type="Pfam" id="PF13439"/>
    </source>
</evidence>
<sequence length="410" mass="44825">MGFEARIFNPARLTLFPQPRRQALMSTPDSPVVLQVLPRLVTGGVERGTIEITRALAEAGWRPLVVSAGGPMVHQVGRAGGEHVTLPVHAKDPVTMHFNVNRLRRVIAQKKVALVHARSRAPALSAVVAARRQGVPFMTTFHGTYNLGPFGLKKPYNAVMTKGRLVIAISEFIKRHILETYQVPEARLRVVHRGVDPTLFDPEAVSPGRMIRLAQRWRLPDGARVVMLPGRLTRWKGQAVLIRALAKLARPEVHCLLVGSDQGRSAYTRELEKLAAEAGLGDRVHIIQDCDDLPAAYMLTDVVVSASTDPEAFGRVVVEGQAMGRPVIAPDHGAAPELVRPGETGWLTPPGDPEALAERLATALDLSTERRHEMARAAIEHARTHFDSALMAARTLDVYREVLAAGPTPR</sequence>
<dbReference type="GO" id="GO:0016757">
    <property type="term" value="F:glycosyltransferase activity"/>
    <property type="evidence" value="ECO:0007669"/>
    <property type="project" value="InterPro"/>
</dbReference>
<feature type="domain" description="Glycosyltransferase subfamily 4-like N-terminal" evidence="2">
    <location>
        <begin position="43"/>
        <end position="198"/>
    </location>
</feature>
<gene>
    <name evidence="3" type="ORF">SAMN05421742_104121</name>
</gene>
<dbReference type="PANTHER" id="PTHR12526:SF636">
    <property type="entry name" value="BLL3647 PROTEIN"/>
    <property type="match status" value="1"/>
</dbReference>
<accession>A0A1G7ZKB8</accession>
<evidence type="ECO:0000313" key="3">
    <source>
        <dbReference type="EMBL" id="SDH08550.1"/>
    </source>
</evidence>
<dbReference type="InterPro" id="IPR001296">
    <property type="entry name" value="Glyco_trans_1"/>
</dbReference>
<dbReference type="Pfam" id="PF13439">
    <property type="entry name" value="Glyco_transf_4"/>
    <property type="match status" value="1"/>
</dbReference>
<protein>
    <submittedName>
        <fullName evidence="3">Glycosyltransferase involved in cell wall bisynthesis</fullName>
    </submittedName>
</protein>
<name>A0A1G7ZKB8_9PROT</name>
<dbReference type="Gene3D" id="3.40.50.2000">
    <property type="entry name" value="Glycogen Phosphorylase B"/>
    <property type="match status" value="2"/>
</dbReference>
<proteinExistence type="predicted"/>
<dbReference type="CDD" id="cd03819">
    <property type="entry name" value="GT4_WavL-like"/>
    <property type="match status" value="1"/>
</dbReference>
<dbReference type="STRING" id="83401.SAMN05421742_104121"/>
<keyword evidence="4" id="KW-1185">Reference proteome</keyword>
<dbReference type="SUPFAM" id="SSF53756">
    <property type="entry name" value="UDP-Glycosyltransferase/glycogen phosphorylase"/>
    <property type="match status" value="1"/>
</dbReference>
<organism evidence="3 4">
    <name type="scientific">Roseospirillum parvum</name>
    <dbReference type="NCBI Taxonomy" id="83401"/>
    <lineage>
        <taxon>Bacteria</taxon>
        <taxon>Pseudomonadati</taxon>
        <taxon>Pseudomonadota</taxon>
        <taxon>Alphaproteobacteria</taxon>
        <taxon>Rhodospirillales</taxon>
        <taxon>Rhodospirillaceae</taxon>
        <taxon>Roseospirillum</taxon>
    </lineage>
</organism>
<keyword evidence="3" id="KW-0808">Transferase</keyword>
<dbReference type="EMBL" id="FNCV01000004">
    <property type="protein sequence ID" value="SDH08550.1"/>
    <property type="molecule type" value="Genomic_DNA"/>
</dbReference>
<dbReference type="Proteomes" id="UP000217076">
    <property type="component" value="Unassembled WGS sequence"/>
</dbReference>
<dbReference type="AlphaFoldDB" id="A0A1G7ZKB8"/>